<reference evidence="2 3" key="1">
    <citation type="submission" date="2021-06" db="EMBL/GenBank/DDBJ databases">
        <title>Caerostris extrusa draft genome.</title>
        <authorList>
            <person name="Kono N."/>
            <person name="Arakawa K."/>
        </authorList>
    </citation>
    <scope>NUCLEOTIDE SEQUENCE [LARGE SCALE GENOMIC DNA]</scope>
</reference>
<evidence type="ECO:0000256" key="1">
    <source>
        <dbReference type="SAM" id="Phobius"/>
    </source>
</evidence>
<keyword evidence="3" id="KW-1185">Reference proteome</keyword>
<dbReference type="EMBL" id="BPLR01011599">
    <property type="protein sequence ID" value="GIY47593.1"/>
    <property type="molecule type" value="Genomic_DNA"/>
</dbReference>
<feature type="transmembrane region" description="Helical" evidence="1">
    <location>
        <begin position="104"/>
        <end position="125"/>
    </location>
</feature>
<evidence type="ECO:0000313" key="3">
    <source>
        <dbReference type="Proteomes" id="UP001054945"/>
    </source>
</evidence>
<keyword evidence="1" id="KW-0472">Membrane</keyword>
<evidence type="ECO:0000313" key="2">
    <source>
        <dbReference type="EMBL" id="GIY47593.1"/>
    </source>
</evidence>
<name>A0AAV4TLY3_CAEEX</name>
<organism evidence="2 3">
    <name type="scientific">Caerostris extrusa</name>
    <name type="common">Bark spider</name>
    <name type="synonym">Caerostris bankana</name>
    <dbReference type="NCBI Taxonomy" id="172846"/>
    <lineage>
        <taxon>Eukaryota</taxon>
        <taxon>Metazoa</taxon>
        <taxon>Ecdysozoa</taxon>
        <taxon>Arthropoda</taxon>
        <taxon>Chelicerata</taxon>
        <taxon>Arachnida</taxon>
        <taxon>Araneae</taxon>
        <taxon>Araneomorphae</taxon>
        <taxon>Entelegynae</taxon>
        <taxon>Araneoidea</taxon>
        <taxon>Araneidae</taxon>
        <taxon>Caerostris</taxon>
    </lineage>
</organism>
<proteinExistence type="predicted"/>
<dbReference type="Proteomes" id="UP001054945">
    <property type="component" value="Unassembled WGS sequence"/>
</dbReference>
<sequence>MRHFELSASNKIRRLWSSNNSRNFFRQSDSRYIDRCIFVCTHIGHSCKVGRSIETQPETLEIVGQLHTGIPIPYVPFKQFARTVYVLPEIGLIWFACTAYGHRYFLLSFSAELFFEIFVLLYAVLVNLMEIMDGIDDENTFLLDNELHSDTDISSNYLDYSSDDSCSELSSDEGFSSARIFTEVDVKIHLFRVLDLNFLMEALKYFIQDTIAIFIARIRKHVKRFINAGHPLEDMYPAFQSIRTLPPGPLSVDVYVVELIAENRITTTTTICLFDFDAISPVSETNDVSSITSETNEELQNNAPIELLQNESRQELHCCGTKCPSCDALRDGHGTLLFL</sequence>
<keyword evidence="1" id="KW-0812">Transmembrane</keyword>
<protein>
    <submittedName>
        <fullName evidence="2">Uncharacterized protein</fullName>
    </submittedName>
</protein>
<dbReference type="AlphaFoldDB" id="A0AAV4TLY3"/>
<keyword evidence="1" id="KW-1133">Transmembrane helix</keyword>
<gene>
    <name evidence="2" type="primary">AVEN_127388_1</name>
    <name evidence="2" type="ORF">CEXT_781041</name>
</gene>
<accession>A0AAV4TLY3</accession>
<comment type="caution">
    <text evidence="2">The sequence shown here is derived from an EMBL/GenBank/DDBJ whole genome shotgun (WGS) entry which is preliminary data.</text>
</comment>